<gene>
    <name evidence="1" type="ORF">G7Y82_20450</name>
</gene>
<evidence type="ECO:0000313" key="2">
    <source>
        <dbReference type="Proteomes" id="UP000653472"/>
    </source>
</evidence>
<name>A0A970BAP7_9GAMM</name>
<dbReference type="Proteomes" id="UP000653472">
    <property type="component" value="Unassembled WGS sequence"/>
</dbReference>
<dbReference type="AlphaFoldDB" id="A0A970BAP7"/>
<keyword evidence="2" id="KW-1185">Reference proteome</keyword>
<reference evidence="1" key="1">
    <citation type="submission" date="2020-03" db="EMBL/GenBank/DDBJ databases">
        <title>Solimonas marina sp. nov., isolated from deep seawater of the Pacific Ocean.</title>
        <authorList>
            <person name="Liu X."/>
            <person name="Lai Q."/>
            <person name="Sun F."/>
            <person name="Gai Y."/>
            <person name="Li G."/>
            <person name="Shao Z."/>
        </authorList>
    </citation>
    <scope>NUCLEOTIDE SEQUENCE</scope>
    <source>
        <strain evidence="1">C16B3</strain>
    </source>
</reference>
<accession>A0A970BAP7</accession>
<comment type="caution">
    <text evidence="1">The sequence shown here is derived from an EMBL/GenBank/DDBJ whole genome shotgun (WGS) entry which is preliminary data.</text>
</comment>
<organism evidence="1 2">
    <name type="scientific">Solimonas marina</name>
    <dbReference type="NCBI Taxonomy" id="2714601"/>
    <lineage>
        <taxon>Bacteria</taxon>
        <taxon>Pseudomonadati</taxon>
        <taxon>Pseudomonadota</taxon>
        <taxon>Gammaproteobacteria</taxon>
        <taxon>Nevskiales</taxon>
        <taxon>Nevskiaceae</taxon>
        <taxon>Solimonas</taxon>
    </lineage>
</organism>
<sequence length="100" mass="11862">MTFPHGCGDHHFLYLKKLFRRELTSTLFREDEERLVRAGWLRRNDEGKPEVTEVVAAYFINARRTMSTPTRPRSEEELMRERLFGSARPVARRRVRLAVS</sequence>
<dbReference type="EMBL" id="JAAVXB010000018">
    <property type="protein sequence ID" value="NKF24684.1"/>
    <property type="molecule type" value="Genomic_DNA"/>
</dbReference>
<protein>
    <submittedName>
        <fullName evidence="1">Uncharacterized protein</fullName>
    </submittedName>
</protein>
<evidence type="ECO:0000313" key="1">
    <source>
        <dbReference type="EMBL" id="NKF24684.1"/>
    </source>
</evidence>
<dbReference type="RefSeq" id="WP_168149994.1">
    <property type="nucleotide sequence ID" value="NZ_JAAVXB010000018.1"/>
</dbReference>
<proteinExistence type="predicted"/>